<dbReference type="GO" id="GO:0071949">
    <property type="term" value="F:FAD binding"/>
    <property type="evidence" value="ECO:0007669"/>
    <property type="project" value="InterPro"/>
</dbReference>
<feature type="domain" description="FAD-binding PCMH-type" evidence="5">
    <location>
        <begin position="37"/>
        <end position="218"/>
    </location>
</feature>
<dbReference type="InterPro" id="IPR016164">
    <property type="entry name" value="FAD-linked_Oxase-like_C"/>
</dbReference>
<dbReference type="SUPFAM" id="SSF55103">
    <property type="entry name" value="FAD-linked oxidases, C-terminal domain"/>
    <property type="match status" value="1"/>
</dbReference>
<dbReference type="InterPro" id="IPR016169">
    <property type="entry name" value="FAD-bd_PCMH_sub2"/>
</dbReference>
<comment type="caution">
    <text evidence="6">The sequence shown here is derived from an EMBL/GenBank/DDBJ whole genome shotgun (WGS) entry which is preliminary data.</text>
</comment>
<evidence type="ECO:0000313" key="6">
    <source>
        <dbReference type="EMBL" id="KPB02449.1"/>
    </source>
</evidence>
<protein>
    <submittedName>
        <fullName evidence="6">FAD-binding oxidoreductase</fullName>
    </submittedName>
</protein>
<accession>A0A0M9GPN0</accession>
<dbReference type="InterPro" id="IPR016166">
    <property type="entry name" value="FAD-bd_PCMH"/>
</dbReference>
<dbReference type="FunFam" id="1.10.45.10:FF:000001">
    <property type="entry name" value="D-lactate dehydrogenase mitochondrial"/>
    <property type="match status" value="1"/>
</dbReference>
<dbReference type="Gene3D" id="3.30.70.2190">
    <property type="match status" value="1"/>
</dbReference>
<dbReference type="Proteomes" id="UP000038011">
    <property type="component" value="Unassembled WGS sequence"/>
</dbReference>
<dbReference type="STRING" id="1514904.SU32_03560"/>
<dbReference type="Gene3D" id="1.10.45.10">
    <property type="entry name" value="Vanillyl-alcohol Oxidase, Chain A, domain 4"/>
    <property type="match status" value="1"/>
</dbReference>
<evidence type="ECO:0000256" key="1">
    <source>
        <dbReference type="ARBA" id="ARBA00001974"/>
    </source>
</evidence>
<dbReference type="InterPro" id="IPR051264">
    <property type="entry name" value="FAD-oxidored/transferase_4"/>
</dbReference>
<dbReference type="SUPFAM" id="SSF56176">
    <property type="entry name" value="FAD-binding/transporter-associated domain-like"/>
    <property type="match status" value="1"/>
</dbReference>
<evidence type="ECO:0000256" key="3">
    <source>
        <dbReference type="ARBA" id="ARBA00022630"/>
    </source>
</evidence>
<evidence type="ECO:0000256" key="2">
    <source>
        <dbReference type="ARBA" id="ARBA00008000"/>
    </source>
</evidence>
<dbReference type="InterPro" id="IPR016171">
    <property type="entry name" value="Vanillyl_alc_oxidase_C-sub2"/>
</dbReference>
<organism evidence="6 7">
    <name type="scientific">Ahrensia marina</name>
    <dbReference type="NCBI Taxonomy" id="1514904"/>
    <lineage>
        <taxon>Bacteria</taxon>
        <taxon>Pseudomonadati</taxon>
        <taxon>Pseudomonadota</taxon>
        <taxon>Alphaproteobacteria</taxon>
        <taxon>Hyphomicrobiales</taxon>
        <taxon>Ahrensiaceae</taxon>
        <taxon>Ahrensia</taxon>
    </lineage>
</organism>
<dbReference type="Gene3D" id="3.30.43.10">
    <property type="entry name" value="Uridine Diphospho-n-acetylenolpyruvylglucosamine Reductase, domain 2"/>
    <property type="match status" value="1"/>
</dbReference>
<dbReference type="Pfam" id="PF02913">
    <property type="entry name" value="FAD-oxidase_C"/>
    <property type="match status" value="1"/>
</dbReference>
<dbReference type="EMBL" id="JXMU01000003">
    <property type="protein sequence ID" value="KPB02449.1"/>
    <property type="molecule type" value="Genomic_DNA"/>
</dbReference>
<evidence type="ECO:0000313" key="7">
    <source>
        <dbReference type="Proteomes" id="UP000038011"/>
    </source>
</evidence>
<evidence type="ECO:0000259" key="5">
    <source>
        <dbReference type="PROSITE" id="PS51387"/>
    </source>
</evidence>
<keyword evidence="7" id="KW-1185">Reference proteome</keyword>
<dbReference type="InterPro" id="IPR016167">
    <property type="entry name" value="FAD-bd_PCMH_sub1"/>
</dbReference>
<sequence>MEHKSVMLDELKEIVGEGGWREGQDIARYLEDPRDRFHGLSQLVLLPKSTQQVAQIVSLCAKNQIRIVPYSGGTGVVAGQLSTEDQDYVLLSMERMNAIRDLALEDGAIIVEAGCVLADIQSAADEVGMMFPLSMASEGSCQIGGNLATNAGGIQVLRYGNARDLCIGIEAVLPDGSVLSELSPLRKNNTGYDLRHLLIGSEGTLGIITAATLQLKPKNPETTTVFCGISKPEDAVTLLRQLRMELGDVLSAFELLSNIGLQVLQEKFPEERQPLGSAFEWYVLIEAAGDKGLRDNLEGALGNAFESGLVLDAVIAESYAQQEALWRLREMMPEANRLAGAICNSDTSVPISQIGNFIDKTFAAINAIDPALTVNCYGHVGDGNIHCNVFPPDGMNKQEMLKTQAEKIEAIRMCINETTAACHGSISAEHGIGRLKVADLERYGNAAKILAMKQIKSALDPHNIMNPGVFF</sequence>
<reference evidence="6 7" key="1">
    <citation type="submission" date="2015-01" db="EMBL/GenBank/DDBJ databases">
        <title>Ahrensia donghaiensis sp. nov., a novel dimethylsulphoniopropionate-cleavage bacterium isolated from seawater and emended descriptions of the genus Ahrensia and Ahrensia kielensis.</title>
        <authorList>
            <person name="Liu J."/>
        </authorList>
    </citation>
    <scope>NUCLEOTIDE SEQUENCE [LARGE SCALE GENOMIC DNA]</scope>
    <source>
        <strain evidence="6 7">LZD062</strain>
    </source>
</reference>
<dbReference type="PANTHER" id="PTHR43716:SF2">
    <property type="entry name" value="BLL6224 PROTEIN"/>
    <property type="match status" value="1"/>
</dbReference>
<keyword evidence="3" id="KW-0285">Flavoprotein</keyword>
<dbReference type="GO" id="GO:0022904">
    <property type="term" value="P:respiratory electron transport chain"/>
    <property type="evidence" value="ECO:0007669"/>
    <property type="project" value="TreeGrafter"/>
</dbReference>
<dbReference type="PANTHER" id="PTHR43716">
    <property type="entry name" value="D-2-HYDROXYGLUTARATE DEHYDROGENASE, MITOCHONDRIAL"/>
    <property type="match status" value="1"/>
</dbReference>
<dbReference type="Gene3D" id="3.30.70.2740">
    <property type="match status" value="1"/>
</dbReference>
<comment type="cofactor">
    <cofactor evidence="1">
        <name>FAD</name>
        <dbReference type="ChEBI" id="CHEBI:57692"/>
    </cofactor>
</comment>
<dbReference type="PATRIC" id="fig|1514904.3.peg.2423"/>
<keyword evidence="4" id="KW-0274">FAD</keyword>
<dbReference type="Pfam" id="PF01565">
    <property type="entry name" value="FAD_binding_4"/>
    <property type="match status" value="1"/>
</dbReference>
<dbReference type="Gene3D" id="3.30.465.10">
    <property type="match status" value="1"/>
</dbReference>
<comment type="similarity">
    <text evidence="2">Belongs to the FAD-binding oxidoreductase/transferase type 4 family.</text>
</comment>
<dbReference type="InterPro" id="IPR036318">
    <property type="entry name" value="FAD-bd_PCMH-like_sf"/>
</dbReference>
<gene>
    <name evidence="6" type="ORF">SU32_03560</name>
</gene>
<dbReference type="InterPro" id="IPR006094">
    <property type="entry name" value="Oxid_FAD_bind_N"/>
</dbReference>
<dbReference type="GO" id="GO:0003824">
    <property type="term" value="F:catalytic activity"/>
    <property type="evidence" value="ECO:0007669"/>
    <property type="project" value="InterPro"/>
</dbReference>
<name>A0A0M9GPN0_9HYPH</name>
<dbReference type="InterPro" id="IPR004113">
    <property type="entry name" value="FAD-bd_oxidored_4_C"/>
</dbReference>
<dbReference type="AlphaFoldDB" id="A0A0M9GPN0"/>
<evidence type="ECO:0000256" key="4">
    <source>
        <dbReference type="ARBA" id="ARBA00022827"/>
    </source>
</evidence>
<proteinExistence type="inferred from homology"/>
<dbReference type="PROSITE" id="PS51387">
    <property type="entry name" value="FAD_PCMH"/>
    <property type="match status" value="1"/>
</dbReference>